<dbReference type="Gene3D" id="1.10.1740.10">
    <property type="match status" value="1"/>
</dbReference>
<evidence type="ECO:0000259" key="5">
    <source>
        <dbReference type="Pfam" id="PF04542"/>
    </source>
</evidence>
<dbReference type="OrthoDB" id="9785675at2"/>
<dbReference type="SUPFAM" id="SSF88946">
    <property type="entry name" value="Sigma2 domain of RNA polymerase sigma factors"/>
    <property type="match status" value="1"/>
</dbReference>
<dbReference type="InterPro" id="IPR036388">
    <property type="entry name" value="WH-like_DNA-bd_sf"/>
</dbReference>
<dbReference type="CDD" id="cd06171">
    <property type="entry name" value="Sigma70_r4"/>
    <property type="match status" value="1"/>
</dbReference>
<name>A0A178MBV3_9CHLR</name>
<dbReference type="SUPFAM" id="SSF88659">
    <property type="entry name" value="Sigma3 and sigma4 domains of RNA polymerase sigma factors"/>
    <property type="match status" value="1"/>
</dbReference>
<feature type="domain" description="RNA polymerase sigma-70 region 2" evidence="5">
    <location>
        <begin position="27"/>
        <end position="92"/>
    </location>
</feature>
<accession>A0A178MBV3</accession>
<dbReference type="EMBL" id="LWQS01000053">
    <property type="protein sequence ID" value="OAN45525.1"/>
    <property type="molecule type" value="Genomic_DNA"/>
</dbReference>
<dbReference type="STRING" id="1707952.A6A03_14270"/>
<dbReference type="Pfam" id="PF04542">
    <property type="entry name" value="Sigma70_r2"/>
    <property type="match status" value="1"/>
</dbReference>
<dbReference type="AlphaFoldDB" id="A0A178MBV3"/>
<dbReference type="Proteomes" id="UP000078287">
    <property type="component" value="Unassembled WGS sequence"/>
</dbReference>
<dbReference type="GO" id="GO:0016987">
    <property type="term" value="F:sigma factor activity"/>
    <property type="evidence" value="ECO:0007669"/>
    <property type="project" value="UniProtKB-KW"/>
</dbReference>
<dbReference type="Pfam" id="PF08281">
    <property type="entry name" value="Sigma70_r4_2"/>
    <property type="match status" value="1"/>
</dbReference>
<comment type="caution">
    <text evidence="7">The sequence shown here is derived from an EMBL/GenBank/DDBJ whole genome shotgun (WGS) entry which is preliminary data.</text>
</comment>
<evidence type="ECO:0000313" key="8">
    <source>
        <dbReference type="Proteomes" id="UP000078287"/>
    </source>
</evidence>
<dbReference type="GO" id="GO:0006352">
    <property type="term" value="P:DNA-templated transcription initiation"/>
    <property type="evidence" value="ECO:0007669"/>
    <property type="project" value="InterPro"/>
</dbReference>
<keyword evidence="3" id="KW-0731">Sigma factor</keyword>
<comment type="similarity">
    <text evidence="1">Belongs to the sigma-70 factor family. ECF subfamily.</text>
</comment>
<feature type="domain" description="RNA polymerase sigma factor 70 region 4 type 2" evidence="6">
    <location>
        <begin position="122"/>
        <end position="175"/>
    </location>
</feature>
<evidence type="ECO:0000259" key="6">
    <source>
        <dbReference type="Pfam" id="PF08281"/>
    </source>
</evidence>
<keyword evidence="4" id="KW-0804">Transcription</keyword>
<gene>
    <name evidence="7" type="ORF">A6A03_14270</name>
</gene>
<dbReference type="InterPro" id="IPR014284">
    <property type="entry name" value="RNA_pol_sigma-70_dom"/>
</dbReference>
<dbReference type="InterPro" id="IPR013249">
    <property type="entry name" value="RNA_pol_sigma70_r4_t2"/>
</dbReference>
<dbReference type="InterPro" id="IPR039425">
    <property type="entry name" value="RNA_pol_sigma-70-like"/>
</dbReference>
<dbReference type="NCBIfam" id="TIGR02937">
    <property type="entry name" value="sigma70-ECF"/>
    <property type="match status" value="1"/>
</dbReference>
<dbReference type="Gene3D" id="1.10.10.10">
    <property type="entry name" value="Winged helix-like DNA-binding domain superfamily/Winged helix DNA-binding domain"/>
    <property type="match status" value="1"/>
</dbReference>
<evidence type="ECO:0000256" key="4">
    <source>
        <dbReference type="ARBA" id="ARBA00023163"/>
    </source>
</evidence>
<dbReference type="GO" id="GO:0003677">
    <property type="term" value="F:DNA binding"/>
    <property type="evidence" value="ECO:0007669"/>
    <property type="project" value="InterPro"/>
</dbReference>
<evidence type="ECO:0000256" key="3">
    <source>
        <dbReference type="ARBA" id="ARBA00023082"/>
    </source>
</evidence>
<protein>
    <submittedName>
        <fullName evidence="7">RNA polymerase subunit sigma-24</fullName>
    </submittedName>
</protein>
<evidence type="ECO:0000313" key="7">
    <source>
        <dbReference type="EMBL" id="OAN45525.1"/>
    </source>
</evidence>
<sequence>MSDPPSDELDLVNRACAGDQSACATIVQRYTGILYNQAYRMLGDAFEAEDAVQEVFLRAFRHLQSYDPSRRLVTWLLTIGSNYCIDRLRRRRFNWLTLEDVAFWLPSTQPGPERSALQSAQREAVQRALQRLPESYRGVTVLRYWHDLSYDEIGAILGLTEATVKTRLHRARKMLQEALAAEEEVWNTEGMAS</sequence>
<dbReference type="InterPro" id="IPR013325">
    <property type="entry name" value="RNA_pol_sigma_r2"/>
</dbReference>
<proteinExistence type="inferred from homology"/>
<evidence type="ECO:0000256" key="1">
    <source>
        <dbReference type="ARBA" id="ARBA00010641"/>
    </source>
</evidence>
<evidence type="ECO:0000256" key="2">
    <source>
        <dbReference type="ARBA" id="ARBA00023015"/>
    </source>
</evidence>
<dbReference type="InterPro" id="IPR007627">
    <property type="entry name" value="RNA_pol_sigma70_r2"/>
</dbReference>
<reference evidence="7 8" key="1">
    <citation type="submission" date="2016-04" db="EMBL/GenBank/DDBJ databases">
        <title>Chloroflexus islandicus sp. nov., a thermophilic filamentous anoxygenic phototrophic bacterium from geyser Strokkur (Iceland).</title>
        <authorList>
            <person name="Gaisin V.A."/>
            <person name="Kalashnikov A.M."/>
            <person name="Sukhacheva M.V."/>
            <person name="Grouzdev D.S."/>
            <person name="Ivanov T.M."/>
            <person name="Kuznetsov B."/>
            <person name="Gorlenko V.M."/>
        </authorList>
    </citation>
    <scope>NUCLEOTIDE SEQUENCE [LARGE SCALE GENOMIC DNA]</scope>
    <source>
        <strain evidence="8">isl-2</strain>
    </source>
</reference>
<dbReference type="PANTHER" id="PTHR43133">
    <property type="entry name" value="RNA POLYMERASE ECF-TYPE SIGMA FACTO"/>
    <property type="match status" value="1"/>
</dbReference>
<keyword evidence="8" id="KW-1185">Reference proteome</keyword>
<dbReference type="InterPro" id="IPR013324">
    <property type="entry name" value="RNA_pol_sigma_r3/r4-like"/>
</dbReference>
<organism evidence="7 8">
    <name type="scientific">Chloroflexus islandicus</name>
    <dbReference type="NCBI Taxonomy" id="1707952"/>
    <lineage>
        <taxon>Bacteria</taxon>
        <taxon>Bacillati</taxon>
        <taxon>Chloroflexota</taxon>
        <taxon>Chloroflexia</taxon>
        <taxon>Chloroflexales</taxon>
        <taxon>Chloroflexineae</taxon>
        <taxon>Chloroflexaceae</taxon>
        <taxon>Chloroflexus</taxon>
    </lineage>
</organism>
<dbReference type="RefSeq" id="WP_066787379.1">
    <property type="nucleotide sequence ID" value="NZ_LWQS01000053.1"/>
</dbReference>
<dbReference type="PANTHER" id="PTHR43133:SF51">
    <property type="entry name" value="RNA POLYMERASE SIGMA FACTOR"/>
    <property type="match status" value="1"/>
</dbReference>
<keyword evidence="2" id="KW-0805">Transcription regulation</keyword>